<evidence type="ECO:0000313" key="2">
    <source>
        <dbReference type="Proteomes" id="UP001322138"/>
    </source>
</evidence>
<dbReference type="RefSeq" id="XP_062737014.1">
    <property type="nucleotide sequence ID" value="XM_062873924.1"/>
</dbReference>
<evidence type="ECO:0000313" key="1">
    <source>
        <dbReference type="EMBL" id="KAK4648038.1"/>
    </source>
</evidence>
<dbReference type="EMBL" id="JAFFGZ010000001">
    <property type="protein sequence ID" value="KAK4648038.1"/>
    <property type="molecule type" value="Genomic_DNA"/>
</dbReference>
<gene>
    <name evidence="1" type="ORF">QC761_106595</name>
</gene>
<accession>A0ABR0FVQ8</accession>
<protein>
    <submittedName>
        <fullName evidence="1">Uncharacterized protein</fullName>
    </submittedName>
</protein>
<name>A0ABR0FVQ8_9PEZI</name>
<sequence>MFIIVLTAERCEPKLWVDIGEVQPSGLGWNGTGVLVMAGKPPICGRKMRRRTAYGYSQISRATRVTNCRQGDDGYKDVDMPSCNCYEQVGVKSVTTERQTDLKIEQRIRCLVSKVGKIDTHQSRTAEHQVALLGGQGSGTTTLSAVGVAFCPSLLRPSACVLGSLWMPRR</sequence>
<organism evidence="1 2">
    <name type="scientific">Podospora bellae-mahoneyi</name>
    <dbReference type="NCBI Taxonomy" id="2093777"/>
    <lineage>
        <taxon>Eukaryota</taxon>
        <taxon>Fungi</taxon>
        <taxon>Dikarya</taxon>
        <taxon>Ascomycota</taxon>
        <taxon>Pezizomycotina</taxon>
        <taxon>Sordariomycetes</taxon>
        <taxon>Sordariomycetidae</taxon>
        <taxon>Sordariales</taxon>
        <taxon>Podosporaceae</taxon>
        <taxon>Podospora</taxon>
    </lineage>
</organism>
<keyword evidence="2" id="KW-1185">Reference proteome</keyword>
<dbReference type="GeneID" id="87893406"/>
<dbReference type="Proteomes" id="UP001322138">
    <property type="component" value="Unassembled WGS sequence"/>
</dbReference>
<comment type="caution">
    <text evidence="1">The sequence shown here is derived from an EMBL/GenBank/DDBJ whole genome shotgun (WGS) entry which is preliminary data.</text>
</comment>
<reference evidence="1 2" key="1">
    <citation type="journal article" date="2023" name="bioRxiv">
        <title>High-quality genome assemblies of four members of thePodospora anserinaspecies complex.</title>
        <authorList>
            <person name="Ament-Velasquez S.L."/>
            <person name="Vogan A.A."/>
            <person name="Wallerman O."/>
            <person name="Hartmann F."/>
            <person name="Gautier V."/>
            <person name="Silar P."/>
            <person name="Giraud T."/>
            <person name="Johannesson H."/>
        </authorList>
    </citation>
    <scope>NUCLEOTIDE SEQUENCE [LARGE SCALE GENOMIC DNA]</scope>
    <source>
        <strain evidence="1 2">CBS 112042</strain>
    </source>
</reference>
<proteinExistence type="predicted"/>